<dbReference type="AlphaFoldDB" id="A0A087UTR5"/>
<feature type="compositionally biased region" description="Acidic residues" evidence="1">
    <location>
        <begin position="33"/>
        <end position="44"/>
    </location>
</feature>
<evidence type="ECO:0000256" key="1">
    <source>
        <dbReference type="SAM" id="MobiDB-lite"/>
    </source>
</evidence>
<dbReference type="Proteomes" id="UP000054359">
    <property type="component" value="Unassembled WGS sequence"/>
</dbReference>
<dbReference type="EMBL" id="KK121574">
    <property type="protein sequence ID" value="KFM80754.1"/>
    <property type="molecule type" value="Genomic_DNA"/>
</dbReference>
<name>A0A087UTR5_STEMI</name>
<feature type="region of interest" description="Disordered" evidence="1">
    <location>
        <begin position="33"/>
        <end position="56"/>
    </location>
</feature>
<evidence type="ECO:0000313" key="2">
    <source>
        <dbReference type="EMBL" id="KFM80754.1"/>
    </source>
</evidence>
<proteinExistence type="predicted"/>
<feature type="non-terminal residue" evidence="2">
    <location>
        <position position="73"/>
    </location>
</feature>
<reference evidence="2 3" key="1">
    <citation type="submission" date="2013-11" db="EMBL/GenBank/DDBJ databases">
        <title>Genome sequencing of Stegodyphus mimosarum.</title>
        <authorList>
            <person name="Bechsgaard J."/>
        </authorList>
    </citation>
    <scope>NUCLEOTIDE SEQUENCE [LARGE SCALE GENOMIC DNA]</scope>
</reference>
<sequence length="73" mass="8184">MTPDTQPKNMDVKAEVTVKSFKMCGISNALDGTEDDALFEEGDTSDDRNSSDKDILVFDDDNSEKDFYCFESD</sequence>
<gene>
    <name evidence="2" type="ORF">X975_07639</name>
</gene>
<organism evidence="2 3">
    <name type="scientific">Stegodyphus mimosarum</name>
    <name type="common">African social velvet spider</name>
    <dbReference type="NCBI Taxonomy" id="407821"/>
    <lineage>
        <taxon>Eukaryota</taxon>
        <taxon>Metazoa</taxon>
        <taxon>Ecdysozoa</taxon>
        <taxon>Arthropoda</taxon>
        <taxon>Chelicerata</taxon>
        <taxon>Arachnida</taxon>
        <taxon>Araneae</taxon>
        <taxon>Araneomorphae</taxon>
        <taxon>Entelegynae</taxon>
        <taxon>Eresoidea</taxon>
        <taxon>Eresidae</taxon>
        <taxon>Stegodyphus</taxon>
    </lineage>
</organism>
<dbReference type="OrthoDB" id="10035668at2759"/>
<keyword evidence="3" id="KW-1185">Reference proteome</keyword>
<feature type="compositionally biased region" description="Basic and acidic residues" evidence="1">
    <location>
        <begin position="45"/>
        <end position="56"/>
    </location>
</feature>
<protein>
    <submittedName>
        <fullName evidence="2">Uncharacterized protein</fullName>
    </submittedName>
</protein>
<evidence type="ECO:0000313" key="3">
    <source>
        <dbReference type="Proteomes" id="UP000054359"/>
    </source>
</evidence>
<accession>A0A087UTR5</accession>